<keyword evidence="5 14" id="KW-1003">Cell membrane</keyword>
<comment type="subunit">
    <text evidence="14">Homodimer.</text>
</comment>
<evidence type="ECO:0000313" key="16">
    <source>
        <dbReference type="EMBL" id="SFC34317.1"/>
    </source>
</evidence>
<dbReference type="STRING" id="1122252.SAMN05660443_2373"/>
<feature type="binding site" description="axial binding residue" evidence="14">
    <location>
        <position position="10"/>
    </location>
    <ligand>
        <name>heme</name>
        <dbReference type="ChEBI" id="CHEBI:30413"/>
    </ligand>
    <ligandPart>
        <name>Fe</name>
        <dbReference type="ChEBI" id="CHEBI:18248"/>
    </ligandPart>
</feature>
<proteinExistence type="inferred from homology"/>
<dbReference type="HAMAP" id="MF_02239">
    <property type="entry name" value="HemJ"/>
    <property type="match status" value="1"/>
</dbReference>
<dbReference type="EMBL" id="FOLH01000004">
    <property type="protein sequence ID" value="SFC34317.1"/>
    <property type="molecule type" value="Genomic_DNA"/>
</dbReference>
<dbReference type="PANTHER" id="PTHR40255:SF1">
    <property type="entry name" value="PROTOPORPHYRINOGEN IX OXIDASE"/>
    <property type="match status" value="1"/>
</dbReference>
<name>A0A1I1IDE0_9GAMM</name>
<dbReference type="GO" id="GO:0046872">
    <property type="term" value="F:metal ion binding"/>
    <property type="evidence" value="ECO:0007669"/>
    <property type="project" value="UniProtKB-UniRule"/>
</dbReference>
<evidence type="ECO:0000256" key="14">
    <source>
        <dbReference type="HAMAP-Rule" id="MF_02239"/>
    </source>
</evidence>
<evidence type="ECO:0000256" key="3">
    <source>
        <dbReference type="ARBA" id="ARBA00006501"/>
    </source>
</evidence>
<gene>
    <name evidence="16" type="ORF">SAMN05660443_2373</name>
</gene>
<protein>
    <recommendedName>
        <fullName evidence="4 14">Protoporphyrinogen IX oxidase</fullName>
        <shortName evidence="14">PPO</shortName>
        <ecNumber evidence="14 15">1.3.99.-</ecNumber>
    </recommendedName>
</protein>
<dbReference type="PANTHER" id="PTHR40255">
    <property type="entry name" value="UPF0093 MEMBRANE PROTEIN SLR1790"/>
    <property type="match status" value="1"/>
</dbReference>
<evidence type="ECO:0000256" key="6">
    <source>
        <dbReference type="ARBA" id="ARBA00022617"/>
    </source>
</evidence>
<comment type="subcellular location">
    <subcellularLocation>
        <location evidence="1 14">Cell membrane</location>
        <topology evidence="1 14">Multi-pass membrane protein</topology>
    </subcellularLocation>
</comment>
<feature type="transmembrane region" description="Helical" evidence="14">
    <location>
        <begin position="53"/>
        <end position="75"/>
    </location>
</feature>
<comment type="catalytic activity">
    <reaction evidence="13 14 15">
        <text>protoporphyrinogen IX + 3 A = protoporphyrin IX + 3 AH2</text>
        <dbReference type="Rhea" id="RHEA:62000"/>
        <dbReference type="ChEBI" id="CHEBI:13193"/>
        <dbReference type="ChEBI" id="CHEBI:17499"/>
        <dbReference type="ChEBI" id="CHEBI:57306"/>
        <dbReference type="ChEBI" id="CHEBI:57307"/>
    </reaction>
</comment>
<keyword evidence="11 14" id="KW-0408">Iron</keyword>
<evidence type="ECO:0000256" key="11">
    <source>
        <dbReference type="ARBA" id="ARBA00023004"/>
    </source>
</evidence>
<dbReference type="GO" id="GO:0005886">
    <property type="term" value="C:plasma membrane"/>
    <property type="evidence" value="ECO:0007669"/>
    <property type="project" value="UniProtKB-SubCell"/>
</dbReference>
<evidence type="ECO:0000256" key="12">
    <source>
        <dbReference type="ARBA" id="ARBA00023136"/>
    </source>
</evidence>
<evidence type="ECO:0000256" key="8">
    <source>
        <dbReference type="ARBA" id="ARBA00022723"/>
    </source>
</evidence>
<dbReference type="GO" id="GO:0006782">
    <property type="term" value="P:protoporphyrinogen IX biosynthetic process"/>
    <property type="evidence" value="ECO:0007669"/>
    <property type="project" value="UniProtKB-UniRule"/>
</dbReference>
<reference evidence="16 17" key="1">
    <citation type="submission" date="2016-10" db="EMBL/GenBank/DDBJ databases">
        <authorList>
            <person name="de Groot N.N."/>
        </authorList>
    </citation>
    <scope>NUCLEOTIDE SEQUENCE [LARGE SCALE GENOMIC DNA]</scope>
    <source>
        <strain evidence="16 17">DSM 18438</strain>
    </source>
</reference>
<dbReference type="AlphaFoldDB" id="A0A1I1IDE0"/>
<dbReference type="OrthoDB" id="9800824at2"/>
<organism evidence="16 17">
    <name type="scientific">Marinospirillum celere</name>
    <dbReference type="NCBI Taxonomy" id="1122252"/>
    <lineage>
        <taxon>Bacteria</taxon>
        <taxon>Pseudomonadati</taxon>
        <taxon>Pseudomonadota</taxon>
        <taxon>Gammaproteobacteria</taxon>
        <taxon>Oceanospirillales</taxon>
        <taxon>Oceanospirillaceae</taxon>
        <taxon>Marinospirillum</taxon>
    </lineage>
</organism>
<keyword evidence="8 14" id="KW-0479">Metal-binding</keyword>
<feature type="transmembrane region" description="Helical" evidence="14">
    <location>
        <begin position="120"/>
        <end position="142"/>
    </location>
</feature>
<evidence type="ECO:0000256" key="13">
    <source>
        <dbReference type="ARBA" id="ARBA00048390"/>
    </source>
</evidence>
<evidence type="ECO:0000256" key="4">
    <source>
        <dbReference type="ARBA" id="ARBA00017504"/>
    </source>
</evidence>
<dbReference type="UniPathway" id="UPA00251">
    <property type="reaction ID" value="UER00324"/>
</dbReference>
<keyword evidence="12 14" id="KW-0472">Membrane</keyword>
<keyword evidence="17" id="KW-1185">Reference proteome</keyword>
<comment type="similarity">
    <text evidence="3 14 15">Belongs to the HemJ family.</text>
</comment>
<keyword evidence="6 14" id="KW-0349">Heme</keyword>
<keyword evidence="10 14" id="KW-0560">Oxidoreductase</keyword>
<evidence type="ECO:0000256" key="9">
    <source>
        <dbReference type="ARBA" id="ARBA00022989"/>
    </source>
</evidence>
<comment type="pathway">
    <text evidence="2 14 15">Porphyrin-containing compound metabolism; protoporphyrin-IX biosynthesis; protoporphyrin-IX from protoporphyrinogen-IX: step 1/1.</text>
</comment>
<dbReference type="Proteomes" id="UP000199058">
    <property type="component" value="Unassembled WGS sequence"/>
</dbReference>
<dbReference type="InterPro" id="IPR005265">
    <property type="entry name" value="HemJ-like"/>
</dbReference>
<keyword evidence="9 14" id="KW-1133">Transmembrane helix</keyword>
<dbReference type="RefSeq" id="WP_091963847.1">
    <property type="nucleotide sequence ID" value="NZ_FOLH01000004.1"/>
</dbReference>
<dbReference type="Pfam" id="PF03653">
    <property type="entry name" value="UPF0093"/>
    <property type="match status" value="1"/>
</dbReference>
<evidence type="ECO:0000256" key="5">
    <source>
        <dbReference type="ARBA" id="ARBA00022475"/>
    </source>
</evidence>
<dbReference type="PIRSF" id="PIRSF004638">
    <property type="entry name" value="UCP004638"/>
    <property type="match status" value="1"/>
</dbReference>
<evidence type="ECO:0000313" key="17">
    <source>
        <dbReference type="Proteomes" id="UP000199058"/>
    </source>
</evidence>
<feature type="binding site" description="axial binding residue" evidence="14">
    <location>
        <position position="89"/>
    </location>
    <ligand>
        <name>heme</name>
        <dbReference type="ChEBI" id="CHEBI:30413"/>
    </ligand>
    <ligandPart>
        <name>Fe</name>
        <dbReference type="ChEBI" id="CHEBI:18248"/>
    </ligandPart>
</feature>
<feature type="transmembrane region" description="Helical" evidence="14">
    <location>
        <begin position="87"/>
        <end position="108"/>
    </location>
</feature>
<evidence type="ECO:0000256" key="1">
    <source>
        <dbReference type="ARBA" id="ARBA00004651"/>
    </source>
</evidence>
<comment type="cofactor">
    <cofactor evidence="14 15">
        <name>heme b</name>
        <dbReference type="ChEBI" id="CHEBI:60344"/>
    </cofactor>
    <text evidence="14 15">Binds 1 heme b (iron(II)-protoporphyrin IX) group per subunit.</text>
</comment>
<comment type="function">
    <text evidence="14 15">Catalyzes the oxidation of protoporphyrinogen IX to protoporphyrin IX.</text>
</comment>
<evidence type="ECO:0000256" key="7">
    <source>
        <dbReference type="ARBA" id="ARBA00022692"/>
    </source>
</evidence>
<evidence type="ECO:0000256" key="2">
    <source>
        <dbReference type="ARBA" id="ARBA00005073"/>
    </source>
</evidence>
<feature type="transmembrane region" description="Helical" evidence="14">
    <location>
        <begin position="6"/>
        <end position="24"/>
    </location>
</feature>
<accession>A0A1I1IDE0</accession>
<dbReference type="NCBIfam" id="TIGR00701">
    <property type="entry name" value="protoporphyrinogen oxidase HemJ"/>
    <property type="match status" value="1"/>
</dbReference>
<evidence type="ECO:0000256" key="10">
    <source>
        <dbReference type="ARBA" id="ARBA00023002"/>
    </source>
</evidence>
<sequence length="145" mass="17032">MSYLLLKAFHIMAVVTWFAALFYLPRLYVYHTLALAEGDNQGSERFKVMERKLYRGIMTPSMLAVILLGVALLSFNFSAYLQQGWMHAKLLLVGLLVIYHFWCGYLLKAFARDENRHSHIWYRVFNELPVFLLVFITLLVVIKPW</sequence>
<dbReference type="EC" id="1.3.99.-" evidence="14 15"/>
<dbReference type="GO" id="GO:0070818">
    <property type="term" value="F:protoporphyrinogen oxidase activity"/>
    <property type="evidence" value="ECO:0007669"/>
    <property type="project" value="UniProtKB-UniRule"/>
</dbReference>
<keyword evidence="7 14" id="KW-0812">Transmembrane</keyword>
<evidence type="ECO:0000256" key="15">
    <source>
        <dbReference type="PIRNR" id="PIRNR004638"/>
    </source>
</evidence>